<keyword evidence="4" id="KW-1185">Reference proteome</keyword>
<dbReference type="PANTHER" id="PTHR47260:SF3">
    <property type="entry name" value="THIOESTERASE FAMILY PROTEIN (AFU_ORTHOLOGUE AFUA_7G03960)"/>
    <property type="match status" value="1"/>
</dbReference>
<proteinExistence type="predicted"/>
<dbReference type="RefSeq" id="XP_033377395.1">
    <property type="nucleotide sequence ID" value="XM_033532524.1"/>
</dbReference>
<dbReference type="SUPFAM" id="SSF54637">
    <property type="entry name" value="Thioesterase/thiol ester dehydrase-isomerase"/>
    <property type="match status" value="1"/>
</dbReference>
<evidence type="ECO:0000259" key="2">
    <source>
        <dbReference type="Pfam" id="PF03061"/>
    </source>
</evidence>
<evidence type="ECO:0000313" key="4">
    <source>
        <dbReference type="Proteomes" id="UP000799778"/>
    </source>
</evidence>
<accession>A0A6A5X823</accession>
<dbReference type="EMBL" id="ML978080">
    <property type="protein sequence ID" value="KAF2009056.1"/>
    <property type="molecule type" value="Genomic_DNA"/>
</dbReference>
<organism evidence="3 4">
    <name type="scientific">Aaosphaeria arxii CBS 175.79</name>
    <dbReference type="NCBI Taxonomy" id="1450172"/>
    <lineage>
        <taxon>Eukaryota</taxon>
        <taxon>Fungi</taxon>
        <taxon>Dikarya</taxon>
        <taxon>Ascomycota</taxon>
        <taxon>Pezizomycotina</taxon>
        <taxon>Dothideomycetes</taxon>
        <taxon>Pleosporomycetidae</taxon>
        <taxon>Pleosporales</taxon>
        <taxon>Pleosporales incertae sedis</taxon>
        <taxon>Aaosphaeria</taxon>
    </lineage>
</organism>
<dbReference type="Proteomes" id="UP000799778">
    <property type="component" value="Unassembled WGS sequence"/>
</dbReference>
<dbReference type="PANTHER" id="PTHR47260">
    <property type="entry name" value="UPF0644 PROTEIN PB2B4.06"/>
    <property type="match status" value="1"/>
</dbReference>
<feature type="domain" description="Thioesterase" evidence="2">
    <location>
        <begin position="133"/>
        <end position="199"/>
    </location>
</feature>
<dbReference type="AlphaFoldDB" id="A0A6A5X823"/>
<feature type="compositionally biased region" description="Pro residues" evidence="1">
    <location>
        <begin position="1"/>
        <end position="11"/>
    </location>
</feature>
<evidence type="ECO:0000256" key="1">
    <source>
        <dbReference type="SAM" id="MobiDB-lite"/>
    </source>
</evidence>
<dbReference type="OrthoDB" id="506431at2759"/>
<gene>
    <name evidence="3" type="ORF">BU24DRAFT_468453</name>
</gene>
<reference evidence="3" key="1">
    <citation type="journal article" date="2020" name="Stud. Mycol.">
        <title>101 Dothideomycetes genomes: a test case for predicting lifestyles and emergence of pathogens.</title>
        <authorList>
            <person name="Haridas S."/>
            <person name="Albert R."/>
            <person name="Binder M."/>
            <person name="Bloem J."/>
            <person name="Labutti K."/>
            <person name="Salamov A."/>
            <person name="Andreopoulos B."/>
            <person name="Baker S."/>
            <person name="Barry K."/>
            <person name="Bills G."/>
            <person name="Bluhm B."/>
            <person name="Cannon C."/>
            <person name="Castanera R."/>
            <person name="Culley D."/>
            <person name="Daum C."/>
            <person name="Ezra D."/>
            <person name="Gonzalez J."/>
            <person name="Henrissat B."/>
            <person name="Kuo A."/>
            <person name="Liang C."/>
            <person name="Lipzen A."/>
            <person name="Lutzoni F."/>
            <person name="Magnuson J."/>
            <person name="Mondo S."/>
            <person name="Nolan M."/>
            <person name="Ohm R."/>
            <person name="Pangilinan J."/>
            <person name="Park H.-J."/>
            <person name="Ramirez L."/>
            <person name="Alfaro M."/>
            <person name="Sun H."/>
            <person name="Tritt A."/>
            <person name="Yoshinaga Y."/>
            <person name="Zwiers L.-H."/>
            <person name="Turgeon B."/>
            <person name="Goodwin S."/>
            <person name="Spatafora J."/>
            <person name="Crous P."/>
            <person name="Grigoriev I."/>
        </authorList>
    </citation>
    <scope>NUCLEOTIDE SEQUENCE</scope>
    <source>
        <strain evidence="3">CBS 175.79</strain>
    </source>
</reference>
<dbReference type="GeneID" id="54289921"/>
<feature type="region of interest" description="Disordered" evidence="1">
    <location>
        <begin position="1"/>
        <end position="24"/>
    </location>
</feature>
<name>A0A6A5X823_9PLEO</name>
<dbReference type="InterPro" id="IPR029069">
    <property type="entry name" value="HotDog_dom_sf"/>
</dbReference>
<dbReference type="CDD" id="cd03443">
    <property type="entry name" value="PaaI_thioesterase"/>
    <property type="match status" value="1"/>
</dbReference>
<dbReference type="Pfam" id="PF03061">
    <property type="entry name" value="4HBT"/>
    <property type="match status" value="1"/>
</dbReference>
<dbReference type="Gene3D" id="3.10.129.10">
    <property type="entry name" value="Hotdog Thioesterase"/>
    <property type="match status" value="1"/>
</dbReference>
<protein>
    <recommendedName>
        <fullName evidence="2">Thioesterase domain-containing protein</fullName>
    </recommendedName>
</protein>
<dbReference type="InterPro" id="IPR052061">
    <property type="entry name" value="PTE-AB_protein"/>
</dbReference>
<sequence>MSDPVPPPSPPQSTSEEDAATTYRRLPRERLEDFDAHPWCRAILNDPTVTKTMLRQMPPPFDTSVSNSLFTKTFFTDDAIRAFVSLYRPLPGTTSAGEGEGGGTGGGEIEPGKGESLLLISLGKSIDGGLRRLHGGVIATLLDQVMGIHISYAYGMSSATAELDVRFRRKIDTPCVVLCRARIEKVKGRWIELVGSVEDGLGTVYAEGRGGFVRNREASDGEKAKM</sequence>
<evidence type="ECO:0000313" key="3">
    <source>
        <dbReference type="EMBL" id="KAF2009056.1"/>
    </source>
</evidence>
<dbReference type="InterPro" id="IPR006683">
    <property type="entry name" value="Thioestr_dom"/>
</dbReference>